<accession>A0AAJ0C9B6</accession>
<dbReference type="SMART" id="SM00292">
    <property type="entry name" value="BRCT"/>
    <property type="match status" value="1"/>
</dbReference>
<feature type="compositionally biased region" description="Low complexity" evidence="1">
    <location>
        <begin position="112"/>
        <end position="145"/>
    </location>
</feature>
<reference evidence="3" key="1">
    <citation type="submission" date="2023-06" db="EMBL/GenBank/DDBJ databases">
        <title>Genome-scale phylogeny and comparative genomics of the fungal order Sordariales.</title>
        <authorList>
            <consortium name="Lawrence Berkeley National Laboratory"/>
            <person name="Hensen N."/>
            <person name="Bonometti L."/>
            <person name="Westerberg I."/>
            <person name="Brannstrom I.O."/>
            <person name="Guillou S."/>
            <person name="Cros-Aarteil S."/>
            <person name="Calhoun S."/>
            <person name="Haridas S."/>
            <person name="Kuo A."/>
            <person name="Mondo S."/>
            <person name="Pangilinan J."/>
            <person name="Riley R."/>
            <person name="Labutti K."/>
            <person name="Andreopoulos B."/>
            <person name="Lipzen A."/>
            <person name="Chen C."/>
            <person name="Yanf M."/>
            <person name="Daum C."/>
            <person name="Ng V."/>
            <person name="Clum A."/>
            <person name="Steindorff A."/>
            <person name="Ohm R."/>
            <person name="Martin F."/>
            <person name="Silar P."/>
            <person name="Natvig D."/>
            <person name="Lalanne C."/>
            <person name="Gautier V."/>
            <person name="Ament-Velasquez S.L."/>
            <person name="Kruys A."/>
            <person name="Hutchinson M.I."/>
            <person name="Powell A.J."/>
            <person name="Barry K."/>
            <person name="Miller A.N."/>
            <person name="Grigoriev I.V."/>
            <person name="Debuchy R."/>
            <person name="Gladieux P."/>
            <person name="Thoren M.H."/>
            <person name="Johannesson H."/>
        </authorList>
    </citation>
    <scope>NUCLEOTIDE SEQUENCE</scope>
    <source>
        <strain evidence="3">8032-3</strain>
    </source>
</reference>
<evidence type="ECO:0000313" key="4">
    <source>
        <dbReference type="Proteomes" id="UP001244011"/>
    </source>
</evidence>
<dbReference type="InterPro" id="IPR036420">
    <property type="entry name" value="BRCT_dom_sf"/>
</dbReference>
<dbReference type="AlphaFoldDB" id="A0AAJ0C9B6"/>
<evidence type="ECO:0000259" key="2">
    <source>
        <dbReference type="PROSITE" id="PS50172"/>
    </source>
</evidence>
<dbReference type="EMBL" id="MU838999">
    <property type="protein sequence ID" value="KAK1771019.1"/>
    <property type="molecule type" value="Genomic_DNA"/>
</dbReference>
<feature type="compositionally biased region" description="Pro residues" evidence="1">
    <location>
        <begin position="1"/>
        <end position="19"/>
    </location>
</feature>
<organism evidence="3 4">
    <name type="scientific">Phialemonium atrogriseum</name>
    <dbReference type="NCBI Taxonomy" id="1093897"/>
    <lineage>
        <taxon>Eukaryota</taxon>
        <taxon>Fungi</taxon>
        <taxon>Dikarya</taxon>
        <taxon>Ascomycota</taxon>
        <taxon>Pezizomycotina</taxon>
        <taxon>Sordariomycetes</taxon>
        <taxon>Sordariomycetidae</taxon>
        <taxon>Cephalothecales</taxon>
        <taxon>Cephalothecaceae</taxon>
        <taxon>Phialemonium</taxon>
    </lineage>
</organism>
<evidence type="ECO:0000256" key="1">
    <source>
        <dbReference type="SAM" id="MobiDB-lite"/>
    </source>
</evidence>
<dbReference type="Gene3D" id="3.40.50.10190">
    <property type="entry name" value="BRCT domain"/>
    <property type="match status" value="1"/>
</dbReference>
<keyword evidence="4" id="KW-1185">Reference proteome</keyword>
<feature type="domain" description="BRCT" evidence="2">
    <location>
        <begin position="164"/>
        <end position="270"/>
    </location>
</feature>
<dbReference type="GeneID" id="85309057"/>
<sequence length="302" mass="31245">MAPPAPPPHVENKKPPGPAPQRAADAHHGRTFDPWHSVGAGHQRAESSGVRGWRESRNAKLRGQFAAGYSGGERMSDAVGAGSEDFDERRGVVVPRHVRASAANSVADMLRGQATGSNSSSSSSRSGTSSSSSTAGSSSGEAQAAGAGGTTEGACGAEDPAASQRRKIFDGLVVYVNGSTHPAVSDHRLKHVLTENGARMSLHLGRRQVTHVILGRPASSGGGAGGGLAGGKLEKEIRRVGGCGVKYVDVEWVLESIKAGKRLPEARFSNLKVAMKGQRSVYGPFSKAQDKDPAVSRVVSGL</sequence>
<proteinExistence type="predicted"/>
<dbReference type="PROSITE" id="PS50172">
    <property type="entry name" value="BRCT"/>
    <property type="match status" value="1"/>
</dbReference>
<name>A0AAJ0C9B6_9PEZI</name>
<protein>
    <recommendedName>
        <fullName evidence="2">BRCT domain-containing protein</fullName>
    </recommendedName>
</protein>
<feature type="compositionally biased region" description="Basic and acidic residues" evidence="1">
    <location>
        <begin position="24"/>
        <end position="33"/>
    </location>
</feature>
<dbReference type="InterPro" id="IPR001357">
    <property type="entry name" value="BRCT_dom"/>
</dbReference>
<dbReference type="SUPFAM" id="SSF52113">
    <property type="entry name" value="BRCT domain"/>
    <property type="match status" value="1"/>
</dbReference>
<feature type="region of interest" description="Disordered" evidence="1">
    <location>
        <begin position="1"/>
        <end position="92"/>
    </location>
</feature>
<gene>
    <name evidence="3" type="ORF">QBC33DRAFT_511814</name>
</gene>
<feature type="region of interest" description="Disordered" evidence="1">
    <location>
        <begin position="112"/>
        <end position="159"/>
    </location>
</feature>
<evidence type="ECO:0000313" key="3">
    <source>
        <dbReference type="EMBL" id="KAK1771019.1"/>
    </source>
</evidence>
<comment type="caution">
    <text evidence="3">The sequence shown here is derived from an EMBL/GenBank/DDBJ whole genome shotgun (WGS) entry which is preliminary data.</text>
</comment>
<dbReference type="Proteomes" id="UP001244011">
    <property type="component" value="Unassembled WGS sequence"/>
</dbReference>
<dbReference type="RefSeq" id="XP_060287232.1">
    <property type="nucleotide sequence ID" value="XM_060425870.1"/>
</dbReference>